<evidence type="ECO:0000259" key="5">
    <source>
        <dbReference type="PROSITE" id="PS51203"/>
    </source>
</evidence>
<sequence>MLTCYNRSCGKEFDPSSNEDDSCTFHPGVPVFHDTIKKWSCCNKSSVDFTVFLDIPGCTKGRHNPTPPTKEVSKSVEKEPLTVRLPKPKDPPPRPSEDEPITKLKMTVLDNLKEKLNNLMADLKINDKRGDSNDITIGTPCQNSSCKQSYEGEHSNSQICVYHSGQAVFHEGLKYWSCCERKTTDFSSFLDQPGCETGKHVWKKQVATTASQCRYDWHQTGTMVTVTIYAKMMLPEESFIETNQVICNIFIKYDGGKKAFSKKIVLGGVIDCSQSEVRITCNKVEINLRKADSSAWTALEY</sequence>
<feature type="domain" description="CHORD" evidence="6">
    <location>
        <begin position="4"/>
        <end position="63"/>
    </location>
</feature>
<keyword evidence="2" id="KW-0677">Repeat</keyword>
<dbReference type="AlphaFoldDB" id="A0A812BKY1"/>
<accession>A0A812BKY1</accession>
<dbReference type="Proteomes" id="UP000597762">
    <property type="component" value="Unassembled WGS sequence"/>
</dbReference>
<evidence type="ECO:0000256" key="1">
    <source>
        <dbReference type="ARBA" id="ARBA00022723"/>
    </source>
</evidence>
<dbReference type="SUPFAM" id="SSF49764">
    <property type="entry name" value="HSP20-like chaperones"/>
    <property type="match status" value="1"/>
</dbReference>
<dbReference type="PANTHER" id="PTHR46983:SF3">
    <property type="entry name" value="CHPADIPLOID STATE MAINTENANCE PROTEIN CHPA"/>
    <property type="match status" value="1"/>
</dbReference>
<name>A0A812BKY1_ACAPH</name>
<evidence type="ECO:0000313" key="7">
    <source>
        <dbReference type="EMBL" id="CAE1232568.1"/>
    </source>
</evidence>
<dbReference type="Gene3D" id="2.60.40.790">
    <property type="match status" value="1"/>
</dbReference>
<dbReference type="OrthoDB" id="10261079at2759"/>
<dbReference type="Gene3D" id="4.10.1130.20">
    <property type="match status" value="2"/>
</dbReference>
<keyword evidence="3" id="KW-0862">Zinc</keyword>
<dbReference type="EMBL" id="CAHIKZ030000670">
    <property type="protein sequence ID" value="CAE1232568.1"/>
    <property type="molecule type" value="Genomic_DNA"/>
</dbReference>
<comment type="caution">
    <text evidence="7">The sequence shown here is derived from an EMBL/GenBank/DDBJ whole genome shotgun (WGS) entry which is preliminary data.</text>
</comment>
<keyword evidence="1" id="KW-0479">Metal-binding</keyword>
<gene>
    <name evidence="7" type="ORF">SPHA_18607</name>
</gene>
<dbReference type="InterPro" id="IPR039790">
    <property type="entry name" value="CHRD1"/>
</dbReference>
<protein>
    <submittedName>
        <fullName evidence="7">CHORDC1</fullName>
    </submittedName>
</protein>
<evidence type="ECO:0000256" key="2">
    <source>
        <dbReference type="ARBA" id="ARBA00022737"/>
    </source>
</evidence>
<dbReference type="PROSITE" id="PS51203">
    <property type="entry name" value="CS"/>
    <property type="match status" value="1"/>
</dbReference>
<organism evidence="7 8">
    <name type="scientific">Acanthosepion pharaonis</name>
    <name type="common">Pharaoh cuttlefish</name>
    <name type="synonym">Sepia pharaonis</name>
    <dbReference type="NCBI Taxonomy" id="158019"/>
    <lineage>
        <taxon>Eukaryota</taxon>
        <taxon>Metazoa</taxon>
        <taxon>Spiralia</taxon>
        <taxon>Lophotrochozoa</taxon>
        <taxon>Mollusca</taxon>
        <taxon>Cephalopoda</taxon>
        <taxon>Coleoidea</taxon>
        <taxon>Decapodiformes</taxon>
        <taxon>Sepiida</taxon>
        <taxon>Sepiina</taxon>
        <taxon>Sepiidae</taxon>
        <taxon>Acanthosepion</taxon>
    </lineage>
</organism>
<dbReference type="Pfam" id="PF04969">
    <property type="entry name" value="CS"/>
    <property type="match status" value="1"/>
</dbReference>
<feature type="region of interest" description="Disordered" evidence="4">
    <location>
        <begin position="60"/>
        <end position="100"/>
    </location>
</feature>
<feature type="compositionally biased region" description="Basic and acidic residues" evidence="4">
    <location>
        <begin position="71"/>
        <end position="100"/>
    </location>
</feature>
<evidence type="ECO:0000313" key="8">
    <source>
        <dbReference type="Proteomes" id="UP000597762"/>
    </source>
</evidence>
<dbReference type="PROSITE" id="PS51401">
    <property type="entry name" value="CHORD"/>
    <property type="match status" value="2"/>
</dbReference>
<evidence type="ECO:0000256" key="3">
    <source>
        <dbReference type="ARBA" id="ARBA00022833"/>
    </source>
</evidence>
<dbReference type="GO" id="GO:0046872">
    <property type="term" value="F:metal ion binding"/>
    <property type="evidence" value="ECO:0007669"/>
    <property type="project" value="UniProtKB-KW"/>
</dbReference>
<feature type="domain" description="CS" evidence="5">
    <location>
        <begin position="210"/>
        <end position="300"/>
    </location>
</feature>
<dbReference type="InterPro" id="IPR008978">
    <property type="entry name" value="HSP20-like_chaperone"/>
</dbReference>
<dbReference type="Pfam" id="PF04968">
    <property type="entry name" value="CHORD"/>
    <property type="match status" value="2"/>
</dbReference>
<evidence type="ECO:0000259" key="6">
    <source>
        <dbReference type="PROSITE" id="PS51401"/>
    </source>
</evidence>
<keyword evidence="8" id="KW-1185">Reference proteome</keyword>
<dbReference type="InterPro" id="IPR007051">
    <property type="entry name" value="CHORD_dom"/>
</dbReference>
<reference evidence="7" key="1">
    <citation type="submission" date="2021-01" db="EMBL/GenBank/DDBJ databases">
        <authorList>
            <person name="Li R."/>
            <person name="Bekaert M."/>
        </authorList>
    </citation>
    <scope>NUCLEOTIDE SEQUENCE</scope>
    <source>
        <strain evidence="7">Farmed</strain>
    </source>
</reference>
<dbReference type="PANTHER" id="PTHR46983">
    <property type="entry name" value="CYSTEINE AND HISTIDINE-RICH DOMAIN-CONTAINING PROTEIN 1"/>
    <property type="match status" value="1"/>
</dbReference>
<feature type="domain" description="CHORD" evidence="6">
    <location>
        <begin position="141"/>
        <end position="200"/>
    </location>
</feature>
<proteinExistence type="predicted"/>
<evidence type="ECO:0000256" key="4">
    <source>
        <dbReference type="SAM" id="MobiDB-lite"/>
    </source>
</evidence>
<dbReference type="InterPro" id="IPR007052">
    <property type="entry name" value="CS_dom"/>
</dbReference>